<keyword evidence="2" id="KW-0812">Transmembrane</keyword>
<dbReference type="Gene3D" id="2.60.120.260">
    <property type="entry name" value="Galactose-binding domain-like"/>
    <property type="match status" value="1"/>
</dbReference>
<reference evidence="3" key="2">
    <citation type="submission" date="2020-11" db="EMBL/GenBank/DDBJ databases">
        <authorList>
            <consortium name="DOE Joint Genome Institute"/>
            <person name="Kuo A."/>
            <person name="Miyauchi S."/>
            <person name="Kiss E."/>
            <person name="Drula E."/>
            <person name="Kohler A."/>
            <person name="Sanchez-Garcia M."/>
            <person name="Andreopoulos B."/>
            <person name="Barry K.W."/>
            <person name="Bonito G."/>
            <person name="Buee M."/>
            <person name="Carver A."/>
            <person name="Chen C."/>
            <person name="Cichocki N."/>
            <person name="Clum A."/>
            <person name="Culley D."/>
            <person name="Crous P.W."/>
            <person name="Fauchery L."/>
            <person name="Girlanda M."/>
            <person name="Hayes R."/>
            <person name="Keri Z."/>
            <person name="Labutti K."/>
            <person name="Lipzen A."/>
            <person name="Lombard V."/>
            <person name="Magnuson J."/>
            <person name="Maillard F."/>
            <person name="Morin E."/>
            <person name="Murat C."/>
            <person name="Nolan M."/>
            <person name="Ohm R."/>
            <person name="Pangilinan J."/>
            <person name="Pereira M."/>
            <person name="Perotto S."/>
            <person name="Peter M."/>
            <person name="Riley R."/>
            <person name="Sitrit Y."/>
            <person name="Stielow B."/>
            <person name="Szollosi G."/>
            <person name="Zifcakova L."/>
            <person name="Stursova M."/>
            <person name="Spatafora J.W."/>
            <person name="Tedersoo L."/>
            <person name="Vaario L.-M."/>
            <person name="Yamada A."/>
            <person name="Yan M."/>
            <person name="Wang P."/>
            <person name="Xu J."/>
            <person name="Bruns T."/>
            <person name="Baldrian P."/>
            <person name="Vilgalys R."/>
            <person name="Henrissat B."/>
            <person name="Grigoriev I.V."/>
            <person name="Hibbett D."/>
            <person name="Nagy L.G."/>
            <person name="Martin F.M."/>
        </authorList>
    </citation>
    <scope>NUCLEOTIDE SEQUENCE</scope>
    <source>
        <strain evidence="3">UH-Tt-Lm1</strain>
    </source>
</reference>
<evidence type="ECO:0000313" key="3">
    <source>
        <dbReference type="EMBL" id="KAF9781711.1"/>
    </source>
</evidence>
<evidence type="ECO:0008006" key="5">
    <source>
        <dbReference type="Google" id="ProtNLM"/>
    </source>
</evidence>
<comment type="caution">
    <text evidence="3">The sequence shown here is derived from an EMBL/GenBank/DDBJ whole genome shotgun (WGS) entry which is preliminary data.</text>
</comment>
<feature type="region of interest" description="Disordered" evidence="1">
    <location>
        <begin position="236"/>
        <end position="303"/>
    </location>
</feature>
<dbReference type="Proteomes" id="UP000736335">
    <property type="component" value="Unassembled WGS sequence"/>
</dbReference>
<dbReference type="OrthoDB" id="3265734at2759"/>
<dbReference type="AlphaFoldDB" id="A0A9P6L3J5"/>
<accession>A0A9P6L3J5</accession>
<keyword evidence="4" id="KW-1185">Reference proteome</keyword>
<proteinExistence type="predicted"/>
<dbReference type="EMBL" id="WIUZ02000013">
    <property type="protein sequence ID" value="KAF9781711.1"/>
    <property type="molecule type" value="Genomic_DNA"/>
</dbReference>
<reference evidence="3" key="1">
    <citation type="journal article" date="2020" name="Nat. Commun.">
        <title>Large-scale genome sequencing of mycorrhizal fungi provides insights into the early evolution of symbiotic traits.</title>
        <authorList>
            <person name="Miyauchi S."/>
            <person name="Kiss E."/>
            <person name="Kuo A."/>
            <person name="Drula E."/>
            <person name="Kohler A."/>
            <person name="Sanchez-Garcia M."/>
            <person name="Morin E."/>
            <person name="Andreopoulos B."/>
            <person name="Barry K.W."/>
            <person name="Bonito G."/>
            <person name="Buee M."/>
            <person name="Carver A."/>
            <person name="Chen C."/>
            <person name="Cichocki N."/>
            <person name="Clum A."/>
            <person name="Culley D."/>
            <person name="Crous P.W."/>
            <person name="Fauchery L."/>
            <person name="Girlanda M."/>
            <person name="Hayes R.D."/>
            <person name="Keri Z."/>
            <person name="LaButti K."/>
            <person name="Lipzen A."/>
            <person name="Lombard V."/>
            <person name="Magnuson J."/>
            <person name="Maillard F."/>
            <person name="Murat C."/>
            <person name="Nolan M."/>
            <person name="Ohm R.A."/>
            <person name="Pangilinan J."/>
            <person name="Pereira M.F."/>
            <person name="Perotto S."/>
            <person name="Peter M."/>
            <person name="Pfister S."/>
            <person name="Riley R."/>
            <person name="Sitrit Y."/>
            <person name="Stielow J.B."/>
            <person name="Szollosi G."/>
            <person name="Zifcakova L."/>
            <person name="Stursova M."/>
            <person name="Spatafora J.W."/>
            <person name="Tedersoo L."/>
            <person name="Vaario L.M."/>
            <person name="Yamada A."/>
            <person name="Yan M."/>
            <person name="Wang P."/>
            <person name="Xu J."/>
            <person name="Bruns T."/>
            <person name="Baldrian P."/>
            <person name="Vilgalys R."/>
            <person name="Dunand C."/>
            <person name="Henrissat B."/>
            <person name="Grigoriev I.V."/>
            <person name="Hibbett D."/>
            <person name="Nagy L.G."/>
            <person name="Martin F.M."/>
        </authorList>
    </citation>
    <scope>NUCLEOTIDE SEQUENCE</scope>
    <source>
        <strain evidence="3">UH-Tt-Lm1</strain>
    </source>
</reference>
<name>A0A9P6L3J5_9AGAM</name>
<protein>
    <recommendedName>
        <fullName evidence="5">Transmembrane protein</fullName>
    </recommendedName>
</protein>
<feature type="compositionally biased region" description="Polar residues" evidence="1">
    <location>
        <begin position="257"/>
        <end position="286"/>
    </location>
</feature>
<keyword evidence="2" id="KW-1133">Transmembrane helix</keyword>
<evidence type="ECO:0000313" key="4">
    <source>
        <dbReference type="Proteomes" id="UP000736335"/>
    </source>
</evidence>
<organism evidence="3 4">
    <name type="scientific">Thelephora terrestris</name>
    <dbReference type="NCBI Taxonomy" id="56493"/>
    <lineage>
        <taxon>Eukaryota</taxon>
        <taxon>Fungi</taxon>
        <taxon>Dikarya</taxon>
        <taxon>Basidiomycota</taxon>
        <taxon>Agaricomycotina</taxon>
        <taxon>Agaricomycetes</taxon>
        <taxon>Thelephorales</taxon>
        <taxon>Thelephoraceae</taxon>
        <taxon>Thelephora</taxon>
    </lineage>
</organism>
<keyword evidence="2" id="KW-0472">Membrane</keyword>
<gene>
    <name evidence="3" type="ORF">BJ322DRAFT_239977</name>
</gene>
<evidence type="ECO:0000256" key="1">
    <source>
        <dbReference type="SAM" id="MobiDB-lite"/>
    </source>
</evidence>
<feature type="transmembrane region" description="Helical" evidence="2">
    <location>
        <begin position="178"/>
        <end position="203"/>
    </location>
</feature>
<evidence type="ECO:0000256" key="2">
    <source>
        <dbReference type="SAM" id="Phobius"/>
    </source>
</evidence>
<feature type="region of interest" description="Disordered" evidence="1">
    <location>
        <begin position="331"/>
        <end position="352"/>
    </location>
</feature>
<sequence>MPLLKRQTFTYEIIDDQSQTLMNTYKGNWTHYSLQGSTFIDNTITATPNPGASFSLSFSGTRAYLYGGLLNNSDVEGDDFTIGWPTASYVTDGVPGGSQMPYFDSDNSSVIYFATPTLANGTHTINVTVTAANDTSLYIIDYFLVIPSGGDTSGVETTRAAPSSTSSVPVVTTQSTPVGAIVGGIVGGIAGIAIVAIAVYYFLFRRSRGGRAYYFEKPGAGDVLSGEALLDHVEPFNANVASPPPSSAGFGRPGPQSAYSDNGSNQPLNPRVTGSSNPSQYTQPGTSEAGFTHVSGTSAAPRTGKAALISQQYQDVQQPVQYQDSGIRFNENAEEAGPSQIPHEVPPTYTPN</sequence>